<comment type="caution">
    <text evidence="2">The sequence shown here is derived from an EMBL/GenBank/DDBJ whole genome shotgun (WGS) entry which is preliminary data.</text>
</comment>
<evidence type="ECO:0000256" key="1">
    <source>
        <dbReference type="SAM" id="SignalP"/>
    </source>
</evidence>
<dbReference type="AlphaFoldDB" id="A0A2V1AYW4"/>
<dbReference type="Proteomes" id="UP000244309">
    <property type="component" value="Unassembled WGS sequence"/>
</dbReference>
<reference evidence="2 3" key="1">
    <citation type="submission" date="2017-12" db="EMBL/GenBank/DDBJ databases">
        <title>Genome Sequence of a Multidrug-Resistant Candida haemulonii Isolate from a Patient with Chronic Leg Ulcers in Israel.</title>
        <authorList>
            <person name="Chow N.A."/>
            <person name="Gade L."/>
            <person name="Batra D."/>
            <person name="Rowe L.A."/>
            <person name="Ben-Ami R."/>
            <person name="Loparev V.N."/>
            <person name="Litvintseva A.P."/>
        </authorList>
    </citation>
    <scope>NUCLEOTIDE SEQUENCE [LARGE SCALE GENOMIC DNA]</scope>
    <source>
        <strain evidence="2 3">B11899</strain>
    </source>
</reference>
<sequence length="203" mass="22967">MQLFLTYLLVVISAVTALPINKRLYRPSSPVFSVIAHHEGAVFQYYLLKWDGYDLVLNTDETAFFGRIKANNDYILNLPGSNKSANASQIEPHNTNVYVNPETYQLSTTESAVNASSGFGITHQKLTYQNSTGFLACPANNFRGEYYVHWGNNNQTECPNKARGYQIELIVQSDDTINYNPETNKLSNSSLPLIPKSKRFYFF</sequence>
<dbReference type="RefSeq" id="XP_025343011.1">
    <property type="nucleotide sequence ID" value="XM_025488349.1"/>
</dbReference>
<feature type="signal peptide" evidence="1">
    <location>
        <begin position="1"/>
        <end position="17"/>
    </location>
</feature>
<name>A0A2V1AYW4_9ASCO</name>
<feature type="chain" id="PRO_5015998774" evidence="1">
    <location>
        <begin position="18"/>
        <end position="203"/>
    </location>
</feature>
<evidence type="ECO:0000313" key="3">
    <source>
        <dbReference type="Proteomes" id="UP000244309"/>
    </source>
</evidence>
<dbReference type="VEuPathDB" id="FungiDB:CXQ85_004740"/>
<dbReference type="EMBL" id="PKFO01000006">
    <property type="protein sequence ID" value="PVH22071.1"/>
    <property type="molecule type" value="Genomic_DNA"/>
</dbReference>
<proteinExistence type="predicted"/>
<protein>
    <submittedName>
        <fullName evidence="2">Uncharacterized protein</fullName>
    </submittedName>
</protein>
<dbReference type="GeneID" id="37010070"/>
<keyword evidence="1" id="KW-0732">Signal</keyword>
<organism evidence="2 3">
    <name type="scientific">Candidozyma haemuli</name>
    <dbReference type="NCBI Taxonomy" id="45357"/>
    <lineage>
        <taxon>Eukaryota</taxon>
        <taxon>Fungi</taxon>
        <taxon>Dikarya</taxon>
        <taxon>Ascomycota</taxon>
        <taxon>Saccharomycotina</taxon>
        <taxon>Pichiomycetes</taxon>
        <taxon>Metschnikowiaceae</taxon>
        <taxon>Candidozyma</taxon>
    </lineage>
</organism>
<keyword evidence="3" id="KW-1185">Reference proteome</keyword>
<gene>
    <name evidence="2" type="ORF">CXQ85_004740</name>
</gene>
<dbReference type="OrthoDB" id="4091906at2759"/>
<accession>A0A2V1AYW4</accession>
<evidence type="ECO:0000313" key="2">
    <source>
        <dbReference type="EMBL" id="PVH22071.1"/>
    </source>
</evidence>